<name>A0A2W0HB21_9BACI</name>
<sequence>MEKEKLISKLEQENYDEILELIEDAEKGRLEELEIVESLGLLYDRELNDQVLSLMKDEGVNIIYIQEDASEDGK</sequence>
<comment type="caution">
    <text evidence="1">The sequence shown here is derived from an EMBL/GenBank/DDBJ whole genome shotgun (WGS) entry which is preliminary data.</text>
</comment>
<protein>
    <submittedName>
        <fullName evidence="1">Uncharacterized protein</fullName>
    </submittedName>
</protein>
<dbReference type="RefSeq" id="WP_110518240.1">
    <property type="nucleotide sequence ID" value="NZ_PDOF01000001.1"/>
</dbReference>
<proteinExistence type="predicted"/>
<organism evidence="1 2">
    <name type="scientific">Alteribacter lacisalsi</name>
    <dbReference type="NCBI Taxonomy" id="2045244"/>
    <lineage>
        <taxon>Bacteria</taxon>
        <taxon>Bacillati</taxon>
        <taxon>Bacillota</taxon>
        <taxon>Bacilli</taxon>
        <taxon>Bacillales</taxon>
        <taxon>Bacillaceae</taxon>
        <taxon>Alteribacter</taxon>
    </lineage>
</organism>
<evidence type="ECO:0000313" key="1">
    <source>
        <dbReference type="EMBL" id="PYZ98367.1"/>
    </source>
</evidence>
<gene>
    <name evidence="1" type="ORF">CR205_07170</name>
</gene>
<dbReference type="AlphaFoldDB" id="A0A2W0HB21"/>
<keyword evidence="2" id="KW-1185">Reference proteome</keyword>
<dbReference type="OrthoDB" id="2973066at2"/>
<evidence type="ECO:0000313" key="2">
    <source>
        <dbReference type="Proteomes" id="UP000248066"/>
    </source>
</evidence>
<reference evidence="1 2" key="1">
    <citation type="submission" date="2017-10" db="EMBL/GenBank/DDBJ databases">
        <title>Bacillus sp. nov., a halophilic bacterium isolated from a Yangshapao Lake.</title>
        <authorList>
            <person name="Wang H."/>
        </authorList>
    </citation>
    <scope>NUCLEOTIDE SEQUENCE [LARGE SCALE GENOMIC DNA]</scope>
    <source>
        <strain evidence="1 2">YSP-3</strain>
    </source>
</reference>
<accession>A0A2W0HB21</accession>
<dbReference type="EMBL" id="PDOF01000001">
    <property type="protein sequence ID" value="PYZ98367.1"/>
    <property type="molecule type" value="Genomic_DNA"/>
</dbReference>
<dbReference type="Proteomes" id="UP000248066">
    <property type="component" value="Unassembled WGS sequence"/>
</dbReference>